<evidence type="ECO:0000313" key="2">
    <source>
        <dbReference type="Proteomes" id="UP000046395"/>
    </source>
</evidence>
<evidence type="ECO:0000256" key="1">
    <source>
        <dbReference type="SAM" id="MobiDB-lite"/>
    </source>
</evidence>
<evidence type="ECO:0000313" key="3">
    <source>
        <dbReference type="WBParaSite" id="TMUE_2000007512.1"/>
    </source>
</evidence>
<accession>A0A5S6QKV0</accession>
<keyword evidence="2" id="KW-1185">Reference proteome</keyword>
<proteinExistence type="predicted"/>
<dbReference type="WBParaSite" id="TMUE_2000007512.1">
    <property type="protein sequence ID" value="TMUE_2000007512.1"/>
    <property type="gene ID" value="WBGene00291193"/>
</dbReference>
<reference evidence="3" key="1">
    <citation type="submission" date="2019-12" db="UniProtKB">
        <authorList>
            <consortium name="WormBaseParasite"/>
        </authorList>
    </citation>
    <scope>IDENTIFICATION</scope>
</reference>
<dbReference type="Proteomes" id="UP000046395">
    <property type="component" value="Unassembled WGS sequence"/>
</dbReference>
<organism evidence="2 3">
    <name type="scientific">Trichuris muris</name>
    <name type="common">Mouse whipworm</name>
    <dbReference type="NCBI Taxonomy" id="70415"/>
    <lineage>
        <taxon>Eukaryota</taxon>
        <taxon>Metazoa</taxon>
        <taxon>Ecdysozoa</taxon>
        <taxon>Nematoda</taxon>
        <taxon>Enoplea</taxon>
        <taxon>Dorylaimia</taxon>
        <taxon>Trichinellida</taxon>
        <taxon>Trichuridae</taxon>
        <taxon>Trichuris</taxon>
    </lineage>
</organism>
<protein>
    <submittedName>
        <fullName evidence="3">Uncharacterized protein</fullName>
    </submittedName>
</protein>
<feature type="region of interest" description="Disordered" evidence="1">
    <location>
        <begin position="76"/>
        <end position="96"/>
    </location>
</feature>
<sequence>MAAAMQWNMDGQGAKDRSAATFEKAGYYPERNSSSIKRPHRDWKSYEQQGYAVGCKGSRSKLKLFPFCPVERSLHWGDGGQGDNAPQNKLRRETPGEATASCVDGNVRAHSGAQLLNLSIPACGSVRPSNREPLESARCCRRERKSINFVNAEFRERRIPRPPVVRASLVGKHTPLKLVVRMPARATPTVGHQTDESTVRIRLYPGPVHRRSALSLVRSAALPCRGKR</sequence>
<dbReference type="AlphaFoldDB" id="A0A5S6QKV0"/>
<name>A0A5S6QKV0_TRIMR</name>